<accession>A0ABQ9DP40</accession>
<name>A0ABQ9DP40_9PASS</name>
<comment type="caution">
    <text evidence="1">The sequence shown here is derived from an EMBL/GenBank/DDBJ whole genome shotgun (WGS) entry which is preliminary data.</text>
</comment>
<keyword evidence="2" id="KW-1185">Reference proteome</keyword>
<proteinExistence type="predicted"/>
<organism evidence="1 2">
    <name type="scientific">Willisornis vidua</name>
    <name type="common">Xingu scale-backed antbird</name>
    <dbReference type="NCBI Taxonomy" id="1566151"/>
    <lineage>
        <taxon>Eukaryota</taxon>
        <taxon>Metazoa</taxon>
        <taxon>Chordata</taxon>
        <taxon>Craniata</taxon>
        <taxon>Vertebrata</taxon>
        <taxon>Euteleostomi</taxon>
        <taxon>Archelosauria</taxon>
        <taxon>Archosauria</taxon>
        <taxon>Dinosauria</taxon>
        <taxon>Saurischia</taxon>
        <taxon>Theropoda</taxon>
        <taxon>Coelurosauria</taxon>
        <taxon>Aves</taxon>
        <taxon>Neognathae</taxon>
        <taxon>Neoaves</taxon>
        <taxon>Telluraves</taxon>
        <taxon>Australaves</taxon>
        <taxon>Passeriformes</taxon>
        <taxon>Thamnophilidae</taxon>
        <taxon>Willisornis</taxon>
    </lineage>
</organism>
<evidence type="ECO:0000313" key="1">
    <source>
        <dbReference type="EMBL" id="KAJ7426150.1"/>
    </source>
</evidence>
<protein>
    <submittedName>
        <fullName evidence="1">Uncharacterized protein</fullName>
    </submittedName>
</protein>
<sequence length="99" mass="11797">MMAHKTTRPKGFTWEDEGQWLKLILECHSAEIKNGETWDGIQDRIPPPQRWLEKLRRPPGDSGCFQLREVRIFFKQRLVMPWTMKDMDEALPKLSIMKD</sequence>
<dbReference type="Proteomes" id="UP001145742">
    <property type="component" value="Unassembled WGS sequence"/>
</dbReference>
<reference evidence="1" key="1">
    <citation type="submission" date="2019-10" db="EMBL/GenBank/DDBJ databases">
        <authorList>
            <person name="Soares A.E.R."/>
            <person name="Aleixo A."/>
            <person name="Schneider P."/>
            <person name="Miyaki C.Y."/>
            <person name="Schneider M.P."/>
            <person name="Mello C."/>
            <person name="Vasconcelos A.T.R."/>
        </authorList>
    </citation>
    <scope>NUCLEOTIDE SEQUENCE</scope>
    <source>
        <tissue evidence="1">Muscle</tissue>
    </source>
</reference>
<evidence type="ECO:0000313" key="2">
    <source>
        <dbReference type="Proteomes" id="UP001145742"/>
    </source>
</evidence>
<gene>
    <name evidence="1" type="ORF">WISP_18492</name>
</gene>
<dbReference type="EMBL" id="WHWB01032302">
    <property type="protein sequence ID" value="KAJ7426150.1"/>
    <property type="molecule type" value="Genomic_DNA"/>
</dbReference>